<reference evidence="1" key="1">
    <citation type="submission" date="2021-01" db="EMBL/GenBank/DDBJ databases">
        <authorList>
            <person name="Lovell J.T."/>
            <person name="Bentley N."/>
            <person name="Bhattarai G."/>
            <person name="Jenkins J.W."/>
            <person name="Sreedasyam A."/>
            <person name="Alarcon Y."/>
            <person name="Bock C."/>
            <person name="Boston L."/>
            <person name="Carlson J."/>
            <person name="Cervantes K."/>
            <person name="Clermont K."/>
            <person name="Krom N."/>
            <person name="Kubenka K."/>
            <person name="Mamidi S."/>
            <person name="Mattison C."/>
            <person name="Monteros M."/>
            <person name="Pisani C."/>
            <person name="Plott C."/>
            <person name="Rajasekar S."/>
            <person name="Rhein H.S."/>
            <person name="Rohla C."/>
            <person name="Song M."/>
            <person name="Hilaire R.S."/>
            <person name="Shu S."/>
            <person name="Wells L."/>
            <person name="Wang X."/>
            <person name="Webber J."/>
            <person name="Heerema R.J."/>
            <person name="Klein P."/>
            <person name="Conner P."/>
            <person name="Grauke L."/>
            <person name="Grimwood J."/>
            <person name="Schmutz J."/>
            <person name="Randall J.J."/>
        </authorList>
    </citation>
    <scope>NUCLEOTIDE SEQUENCE</scope>
    <source>
        <tissue evidence="1">Leaf</tissue>
    </source>
</reference>
<sequence length="79" mass="8492">MTIHLHRFSTPSLSILSRIFISLNGWPFPRNAAPTIVATPSAIFCFGSIRGEGLLLGYDDSVVVGVNSQMLMGPIDMVG</sequence>
<evidence type="ECO:0000313" key="2">
    <source>
        <dbReference type="Proteomes" id="UP000811246"/>
    </source>
</evidence>
<organism evidence="1 2">
    <name type="scientific">Carya illinoinensis</name>
    <name type="common">Pecan</name>
    <dbReference type="NCBI Taxonomy" id="32201"/>
    <lineage>
        <taxon>Eukaryota</taxon>
        <taxon>Viridiplantae</taxon>
        <taxon>Streptophyta</taxon>
        <taxon>Embryophyta</taxon>
        <taxon>Tracheophyta</taxon>
        <taxon>Spermatophyta</taxon>
        <taxon>Magnoliopsida</taxon>
        <taxon>eudicotyledons</taxon>
        <taxon>Gunneridae</taxon>
        <taxon>Pentapetalae</taxon>
        <taxon>rosids</taxon>
        <taxon>fabids</taxon>
        <taxon>Fagales</taxon>
        <taxon>Juglandaceae</taxon>
        <taxon>Carya</taxon>
    </lineage>
</organism>
<dbReference type="Proteomes" id="UP000811246">
    <property type="component" value="Chromosome 14"/>
</dbReference>
<evidence type="ECO:0000313" key="1">
    <source>
        <dbReference type="EMBL" id="KAG6677443.1"/>
    </source>
</evidence>
<name>A0A922D9W5_CARIL</name>
<proteinExistence type="predicted"/>
<dbReference type="AlphaFoldDB" id="A0A922D9W5"/>
<accession>A0A922D9W5</accession>
<dbReference type="EMBL" id="CM031838">
    <property type="protein sequence ID" value="KAG6677443.1"/>
    <property type="molecule type" value="Genomic_DNA"/>
</dbReference>
<comment type="caution">
    <text evidence="1">The sequence shown here is derived from an EMBL/GenBank/DDBJ whole genome shotgun (WGS) entry which is preliminary data.</text>
</comment>
<protein>
    <submittedName>
        <fullName evidence="1">Uncharacterized protein</fullName>
    </submittedName>
</protein>
<gene>
    <name evidence="1" type="ORF">I3842_14G027000</name>
</gene>